<dbReference type="InterPro" id="IPR036386">
    <property type="entry name" value="HscB_C_sf"/>
</dbReference>
<dbReference type="Gene3D" id="1.10.287.110">
    <property type="entry name" value="DnaJ domain"/>
    <property type="match status" value="1"/>
</dbReference>
<dbReference type="Pfam" id="PF00226">
    <property type="entry name" value="DnaJ"/>
    <property type="match status" value="1"/>
</dbReference>
<accession>A0A1W0WQP0</accession>
<name>A0A1W0WQP0_HYPEX</name>
<dbReference type="SUPFAM" id="SSF47144">
    <property type="entry name" value="HSC20 (HSCB), C-terminal oligomerisation domain"/>
    <property type="match status" value="1"/>
</dbReference>
<dbReference type="NCBIfam" id="TIGR00714">
    <property type="entry name" value="hscB"/>
    <property type="match status" value="1"/>
</dbReference>
<dbReference type="Pfam" id="PF07743">
    <property type="entry name" value="HSCB_C"/>
    <property type="match status" value="1"/>
</dbReference>
<dbReference type="OrthoDB" id="448954at2759"/>
<dbReference type="AlphaFoldDB" id="A0A1W0WQP0"/>
<dbReference type="InterPro" id="IPR001623">
    <property type="entry name" value="DnaJ_domain"/>
</dbReference>
<dbReference type="SMART" id="SM00271">
    <property type="entry name" value="DnaJ"/>
    <property type="match status" value="1"/>
</dbReference>
<dbReference type="GO" id="GO:0005739">
    <property type="term" value="C:mitochondrion"/>
    <property type="evidence" value="ECO:0007669"/>
    <property type="project" value="TreeGrafter"/>
</dbReference>
<dbReference type="PANTHER" id="PTHR14021:SF15">
    <property type="entry name" value="IRON-SULFUR CLUSTER CO-CHAPERONE PROTEIN HSCB"/>
    <property type="match status" value="1"/>
</dbReference>
<dbReference type="InterPro" id="IPR036869">
    <property type="entry name" value="J_dom_sf"/>
</dbReference>
<dbReference type="EMBL" id="MTYJ01000060">
    <property type="protein sequence ID" value="OQV17520.1"/>
    <property type="molecule type" value="Genomic_DNA"/>
</dbReference>
<dbReference type="PROSITE" id="PS50076">
    <property type="entry name" value="DNAJ_2"/>
    <property type="match status" value="1"/>
</dbReference>
<evidence type="ECO:0000256" key="2">
    <source>
        <dbReference type="ARBA" id="ARBA00023186"/>
    </source>
</evidence>
<evidence type="ECO:0000313" key="4">
    <source>
        <dbReference type="EMBL" id="OQV17520.1"/>
    </source>
</evidence>
<dbReference type="PANTHER" id="PTHR14021">
    <property type="entry name" value="IRON-SULFUR CLUSTER CO-CHAPERONE PROTEIN HSCB"/>
    <property type="match status" value="1"/>
</dbReference>
<dbReference type="CDD" id="cd06257">
    <property type="entry name" value="DnaJ"/>
    <property type="match status" value="1"/>
</dbReference>
<sequence length="205" mass="23707">MFSLLERIGGRGIGVLNLKNYSAVRCIRILASLSSGKPNYFDVFNLPSSYDLTPDQLTPKYRKLLSRFHPDKFHQKSEEEKAESEAQSRLINQAYRVLLNPLERGLYLLKLHNSPQDEGKLDISSDSLMNIYEINDELSELTDASRLAEIKKENDQRINSLIEKISRSFQSERIQEAKVFLAQLKYFLTIEERIRSLELQLGVVR</sequence>
<evidence type="ECO:0000259" key="3">
    <source>
        <dbReference type="PROSITE" id="PS50076"/>
    </source>
</evidence>
<proteinExistence type="inferred from homology"/>
<gene>
    <name evidence="4" type="ORF">BV898_08453</name>
</gene>
<dbReference type="GO" id="GO:0001671">
    <property type="term" value="F:ATPase activator activity"/>
    <property type="evidence" value="ECO:0007669"/>
    <property type="project" value="InterPro"/>
</dbReference>
<feature type="domain" description="J" evidence="3">
    <location>
        <begin position="39"/>
        <end position="111"/>
    </location>
</feature>
<comment type="similarity">
    <text evidence="1">Belongs to the HscB family.</text>
</comment>
<dbReference type="InterPro" id="IPR009073">
    <property type="entry name" value="HscB_oligo_C"/>
</dbReference>
<dbReference type="SUPFAM" id="SSF46565">
    <property type="entry name" value="Chaperone J-domain"/>
    <property type="match status" value="1"/>
</dbReference>
<reference evidence="5" key="1">
    <citation type="submission" date="2017-01" db="EMBL/GenBank/DDBJ databases">
        <title>Comparative genomics of anhydrobiosis in the tardigrade Hypsibius dujardini.</title>
        <authorList>
            <person name="Yoshida Y."/>
            <person name="Koutsovoulos G."/>
            <person name="Laetsch D."/>
            <person name="Stevens L."/>
            <person name="Kumar S."/>
            <person name="Horikawa D."/>
            <person name="Ishino K."/>
            <person name="Komine S."/>
            <person name="Tomita M."/>
            <person name="Blaxter M."/>
            <person name="Arakawa K."/>
        </authorList>
    </citation>
    <scope>NUCLEOTIDE SEQUENCE [LARGE SCALE GENOMIC DNA]</scope>
    <source>
        <strain evidence="5">Z151</strain>
    </source>
</reference>
<protein>
    <submittedName>
        <fullName evidence="4">Iron-sulfur cluster co-chaperone protein HscB, mitochondrial</fullName>
    </submittedName>
</protein>
<dbReference type="Gene3D" id="1.20.1280.20">
    <property type="entry name" value="HscB, C-terminal domain"/>
    <property type="match status" value="1"/>
</dbReference>
<dbReference type="GO" id="GO:0051087">
    <property type="term" value="F:protein-folding chaperone binding"/>
    <property type="evidence" value="ECO:0007669"/>
    <property type="project" value="InterPro"/>
</dbReference>
<evidence type="ECO:0000313" key="5">
    <source>
        <dbReference type="Proteomes" id="UP000192578"/>
    </source>
</evidence>
<keyword evidence="2" id="KW-0143">Chaperone</keyword>
<dbReference type="InterPro" id="IPR004640">
    <property type="entry name" value="HscB"/>
</dbReference>
<evidence type="ECO:0000256" key="1">
    <source>
        <dbReference type="ARBA" id="ARBA00010476"/>
    </source>
</evidence>
<dbReference type="Proteomes" id="UP000192578">
    <property type="component" value="Unassembled WGS sequence"/>
</dbReference>
<comment type="caution">
    <text evidence="4">The sequence shown here is derived from an EMBL/GenBank/DDBJ whole genome shotgun (WGS) entry which is preliminary data.</text>
</comment>
<dbReference type="GO" id="GO:0044571">
    <property type="term" value="P:[2Fe-2S] cluster assembly"/>
    <property type="evidence" value="ECO:0007669"/>
    <property type="project" value="InterPro"/>
</dbReference>
<organism evidence="4 5">
    <name type="scientific">Hypsibius exemplaris</name>
    <name type="common">Freshwater tardigrade</name>
    <dbReference type="NCBI Taxonomy" id="2072580"/>
    <lineage>
        <taxon>Eukaryota</taxon>
        <taxon>Metazoa</taxon>
        <taxon>Ecdysozoa</taxon>
        <taxon>Tardigrada</taxon>
        <taxon>Eutardigrada</taxon>
        <taxon>Parachela</taxon>
        <taxon>Hypsibioidea</taxon>
        <taxon>Hypsibiidae</taxon>
        <taxon>Hypsibius</taxon>
    </lineage>
</organism>
<keyword evidence="5" id="KW-1185">Reference proteome</keyword>
<dbReference type="GO" id="GO:0051259">
    <property type="term" value="P:protein complex oligomerization"/>
    <property type="evidence" value="ECO:0007669"/>
    <property type="project" value="InterPro"/>
</dbReference>